<dbReference type="EMBL" id="CM020618">
    <property type="protein sequence ID" value="KAK1858318.1"/>
    <property type="molecule type" value="Genomic_DNA"/>
</dbReference>
<accession>A0ACC3BL60</accession>
<proteinExistence type="predicted"/>
<gene>
    <name evidence="1" type="ORF">I4F81_000927</name>
</gene>
<name>A0ACC3BL60_PYRYE</name>
<comment type="caution">
    <text evidence="1">The sequence shown here is derived from an EMBL/GenBank/DDBJ whole genome shotgun (WGS) entry which is preliminary data.</text>
</comment>
<evidence type="ECO:0000313" key="1">
    <source>
        <dbReference type="EMBL" id="KAK1858318.1"/>
    </source>
</evidence>
<keyword evidence="2" id="KW-1185">Reference proteome</keyword>
<dbReference type="Proteomes" id="UP000798662">
    <property type="component" value="Chromosome 1"/>
</dbReference>
<protein>
    <submittedName>
        <fullName evidence="1">Uncharacterized protein</fullName>
    </submittedName>
</protein>
<sequence>MTADRSPRLPSLRCATTLLLLCFSPQLAVATHPEQLLCGLAINHPVVTECRRGPARALRQGLFCPLSS</sequence>
<organism evidence="1 2">
    <name type="scientific">Pyropia yezoensis</name>
    <name type="common">Susabi-nori</name>
    <name type="synonym">Porphyra yezoensis</name>
    <dbReference type="NCBI Taxonomy" id="2788"/>
    <lineage>
        <taxon>Eukaryota</taxon>
        <taxon>Rhodophyta</taxon>
        <taxon>Bangiophyceae</taxon>
        <taxon>Bangiales</taxon>
        <taxon>Bangiaceae</taxon>
        <taxon>Pyropia</taxon>
    </lineage>
</organism>
<evidence type="ECO:0000313" key="2">
    <source>
        <dbReference type="Proteomes" id="UP000798662"/>
    </source>
</evidence>
<reference evidence="1" key="1">
    <citation type="submission" date="2019-11" db="EMBL/GenBank/DDBJ databases">
        <title>Nori genome reveals adaptations in red seaweeds to the harsh intertidal environment.</title>
        <authorList>
            <person name="Wang D."/>
            <person name="Mao Y."/>
        </authorList>
    </citation>
    <scope>NUCLEOTIDE SEQUENCE</scope>
    <source>
        <tissue evidence="1">Gametophyte</tissue>
    </source>
</reference>